<keyword evidence="3" id="KW-1185">Reference proteome</keyword>
<keyword evidence="1" id="KW-0175">Coiled coil</keyword>
<dbReference type="AlphaFoldDB" id="A0A6J8F1W3"/>
<gene>
    <name evidence="2" type="ORF">MCOR_57487</name>
</gene>
<name>A0A6J8F1W3_MYTCO</name>
<evidence type="ECO:0000313" key="3">
    <source>
        <dbReference type="Proteomes" id="UP000507470"/>
    </source>
</evidence>
<sequence>MIRQLGLPTWFGSLSSADTKWKDFLRILAKLNDAIEYSDEELENMDWNTKTKLVQKDPVTCSGFFDYRDKINSLNELDNIADFTFEEFLTNILEVSEEEYTKCVRSSLNGPKGFLKRMPSWKASHDLKFVLDPYASAMYIVSYINKSQKGMSSLLEQAKKEAREGNLELKRQMYQTVYRTVNSKAKQYEQNAEELDKVLEQAQLENNQYDNLAPGTQKVECEDLEEGATESEQYMHFNPEPNIKMRNMRANSLSRHNETHRTITRHHNWVYPICKRLNKGKTSATMYFDGFFQNSNHHTIRFVSFSPEKLESFQLAHTMKSPIKITNPKVTPKRRTTELTVQRSSNSEDCKKLDFTFKQLVPEISPDVKQIELTEPSKKEDIETKNEVQIKGKLNLVHITSTKKCLQCHKVFDNDFITSQQFTMTIRCQNCKSTQRITDLSTKRLAKIKLTDQHDQNHNIIIFHDVLTHYCQSKEIDNKTDDELVDYMLDLNTITLMMSSDATEVRYPLNINLQSTVLNI</sequence>
<dbReference type="EMBL" id="CACVKT020010275">
    <property type="protein sequence ID" value="CAC5425695.1"/>
    <property type="molecule type" value="Genomic_DNA"/>
</dbReference>
<evidence type="ECO:0000313" key="2">
    <source>
        <dbReference type="EMBL" id="CAC5425695.1"/>
    </source>
</evidence>
<organism evidence="2 3">
    <name type="scientific">Mytilus coruscus</name>
    <name type="common">Sea mussel</name>
    <dbReference type="NCBI Taxonomy" id="42192"/>
    <lineage>
        <taxon>Eukaryota</taxon>
        <taxon>Metazoa</taxon>
        <taxon>Spiralia</taxon>
        <taxon>Lophotrochozoa</taxon>
        <taxon>Mollusca</taxon>
        <taxon>Bivalvia</taxon>
        <taxon>Autobranchia</taxon>
        <taxon>Pteriomorphia</taxon>
        <taxon>Mytilida</taxon>
        <taxon>Mytiloidea</taxon>
        <taxon>Mytilidae</taxon>
        <taxon>Mytilinae</taxon>
        <taxon>Mytilus</taxon>
    </lineage>
</organism>
<dbReference type="OrthoDB" id="7548289at2759"/>
<feature type="coiled-coil region" evidence="1">
    <location>
        <begin position="178"/>
        <end position="212"/>
    </location>
</feature>
<protein>
    <submittedName>
        <fullName evidence="2">Uncharacterized protein</fullName>
    </submittedName>
</protein>
<evidence type="ECO:0000256" key="1">
    <source>
        <dbReference type="SAM" id="Coils"/>
    </source>
</evidence>
<dbReference type="Proteomes" id="UP000507470">
    <property type="component" value="Unassembled WGS sequence"/>
</dbReference>
<accession>A0A6J8F1W3</accession>
<proteinExistence type="predicted"/>
<reference evidence="2 3" key="1">
    <citation type="submission" date="2020-06" db="EMBL/GenBank/DDBJ databases">
        <authorList>
            <person name="Li R."/>
            <person name="Bekaert M."/>
        </authorList>
    </citation>
    <scope>NUCLEOTIDE SEQUENCE [LARGE SCALE GENOMIC DNA]</scope>
    <source>
        <strain evidence="3">wild</strain>
    </source>
</reference>